<accession>A0A6A7ANK1</accession>
<dbReference type="Proteomes" id="UP000799423">
    <property type="component" value="Unassembled WGS sequence"/>
</dbReference>
<keyword evidence="2" id="KW-1185">Reference proteome</keyword>
<organism evidence="1 2">
    <name type="scientific">Plenodomus tracheiphilus IPT5</name>
    <dbReference type="NCBI Taxonomy" id="1408161"/>
    <lineage>
        <taxon>Eukaryota</taxon>
        <taxon>Fungi</taxon>
        <taxon>Dikarya</taxon>
        <taxon>Ascomycota</taxon>
        <taxon>Pezizomycotina</taxon>
        <taxon>Dothideomycetes</taxon>
        <taxon>Pleosporomycetidae</taxon>
        <taxon>Pleosporales</taxon>
        <taxon>Pleosporineae</taxon>
        <taxon>Leptosphaeriaceae</taxon>
        <taxon>Plenodomus</taxon>
    </lineage>
</organism>
<proteinExistence type="predicted"/>
<evidence type="ECO:0000313" key="2">
    <source>
        <dbReference type="Proteomes" id="UP000799423"/>
    </source>
</evidence>
<evidence type="ECO:0000313" key="1">
    <source>
        <dbReference type="EMBL" id="KAF2843897.1"/>
    </source>
</evidence>
<dbReference type="EMBL" id="MU006483">
    <property type="protein sequence ID" value="KAF2843897.1"/>
    <property type="molecule type" value="Genomic_DNA"/>
</dbReference>
<protein>
    <submittedName>
        <fullName evidence="1">Uncharacterized protein</fullName>
    </submittedName>
</protein>
<dbReference type="AlphaFoldDB" id="A0A6A7ANK1"/>
<sequence length="51" mass="5616">MYIVVDRSQTPPGLWGQMALSRVKWGGADPRLHRVGCLPRLASGHSCKIRG</sequence>
<reference evidence="1" key="1">
    <citation type="submission" date="2020-01" db="EMBL/GenBank/DDBJ databases">
        <authorList>
            <consortium name="DOE Joint Genome Institute"/>
            <person name="Haridas S."/>
            <person name="Albert R."/>
            <person name="Binder M."/>
            <person name="Bloem J."/>
            <person name="Labutti K."/>
            <person name="Salamov A."/>
            <person name="Andreopoulos B."/>
            <person name="Baker S.E."/>
            <person name="Barry K."/>
            <person name="Bills G."/>
            <person name="Bluhm B.H."/>
            <person name="Cannon C."/>
            <person name="Castanera R."/>
            <person name="Culley D.E."/>
            <person name="Daum C."/>
            <person name="Ezra D."/>
            <person name="Gonzalez J.B."/>
            <person name="Henrissat B."/>
            <person name="Kuo A."/>
            <person name="Liang C."/>
            <person name="Lipzen A."/>
            <person name="Lutzoni F."/>
            <person name="Magnuson J."/>
            <person name="Mondo S."/>
            <person name="Nolan M."/>
            <person name="Ohm R."/>
            <person name="Pangilinan J."/>
            <person name="Park H.-J."/>
            <person name="Ramirez L."/>
            <person name="Alfaro M."/>
            <person name="Sun H."/>
            <person name="Tritt A."/>
            <person name="Yoshinaga Y."/>
            <person name="Zwiers L.-H."/>
            <person name="Turgeon B.G."/>
            <person name="Goodwin S.B."/>
            <person name="Spatafora J.W."/>
            <person name="Crous P.W."/>
            <person name="Grigoriev I.V."/>
        </authorList>
    </citation>
    <scope>NUCLEOTIDE SEQUENCE</scope>
    <source>
        <strain evidence="1">IPT5</strain>
    </source>
</reference>
<gene>
    <name evidence="1" type="ORF">T440DRAFT_92574</name>
</gene>
<name>A0A6A7ANK1_9PLEO</name>